<protein>
    <recommendedName>
        <fullName evidence="8">Uracil-DNA glycosylase-like domain-containing protein</fullName>
    </recommendedName>
</protein>
<keyword evidence="10" id="KW-1185">Reference proteome</keyword>
<organism evidence="9 10">
    <name type="scientific">Entomospira culicis</name>
    <dbReference type="NCBI Taxonomy" id="2719989"/>
    <lineage>
        <taxon>Bacteria</taxon>
        <taxon>Pseudomonadati</taxon>
        <taxon>Spirochaetota</taxon>
        <taxon>Spirochaetia</taxon>
        <taxon>Spirochaetales</taxon>
        <taxon>Spirochaetaceae</taxon>
        <taxon>Entomospira</taxon>
    </lineage>
</organism>
<evidence type="ECO:0000256" key="5">
    <source>
        <dbReference type="ARBA" id="ARBA00023004"/>
    </source>
</evidence>
<comment type="caution">
    <text evidence="9">The sequence shown here is derived from an EMBL/GenBank/DDBJ whole genome shotgun (WGS) entry which is preliminary data.</text>
</comment>
<evidence type="ECO:0000313" key="10">
    <source>
        <dbReference type="Proteomes" id="UP000778951"/>
    </source>
</evidence>
<keyword evidence="7" id="KW-0234">DNA repair</keyword>
<dbReference type="SUPFAM" id="SSF52141">
    <property type="entry name" value="Uracil-DNA glycosylase-like"/>
    <property type="match status" value="1"/>
</dbReference>
<gene>
    <name evidence="9" type="ORF">HCT48_06950</name>
</gene>
<dbReference type="GO" id="GO:0006281">
    <property type="term" value="P:DNA repair"/>
    <property type="evidence" value="ECO:0007669"/>
    <property type="project" value="UniProtKB-KW"/>
</dbReference>
<dbReference type="InterPro" id="IPR036895">
    <property type="entry name" value="Uracil-DNA_glycosylase-like_sf"/>
</dbReference>
<sequence length="251" mass="28855">MSDITPEEFHHLLILSEQYLLNDGWELASSALVQDIASVDESVAQDYSFLAKFQDDSTELDEKFVEQKISVKNDAKPTIQTPNGWSDLIDYIRKIGYDTPHDEYRLRPKVMMIVSYAQGKFAEVKAYAQKWMQAIGLGLEDVYYTTVYKTTHAQHDICLSEEEVAIIKQEIALIAPQYLILGGRLAYEALFSARPSVSKARMRLHTYEGIATMVTYDPQFVLQYPVLREDVWADLKRLQAYMGRKRETHGK</sequence>
<evidence type="ECO:0000259" key="8">
    <source>
        <dbReference type="Pfam" id="PF03167"/>
    </source>
</evidence>
<dbReference type="AlphaFoldDB" id="A0A968GGL5"/>
<evidence type="ECO:0000256" key="1">
    <source>
        <dbReference type="ARBA" id="ARBA00022485"/>
    </source>
</evidence>
<evidence type="ECO:0000256" key="7">
    <source>
        <dbReference type="ARBA" id="ARBA00023204"/>
    </source>
</evidence>
<dbReference type="PANTHER" id="PTHR33693">
    <property type="entry name" value="TYPE-5 URACIL-DNA GLYCOSYLASE"/>
    <property type="match status" value="1"/>
</dbReference>
<keyword evidence="1" id="KW-0004">4Fe-4S</keyword>
<name>A0A968GGL5_9SPIO</name>
<accession>A0A968GGL5</accession>
<feature type="domain" description="Uracil-DNA glycosylase-like" evidence="8">
    <location>
        <begin position="130"/>
        <end position="236"/>
    </location>
</feature>
<keyword evidence="4" id="KW-0378">Hydrolase</keyword>
<dbReference type="RefSeq" id="WP_167696010.1">
    <property type="nucleotide sequence ID" value="NZ_CP118181.1"/>
</dbReference>
<evidence type="ECO:0000256" key="6">
    <source>
        <dbReference type="ARBA" id="ARBA00023014"/>
    </source>
</evidence>
<dbReference type="Pfam" id="PF03167">
    <property type="entry name" value="UDG"/>
    <property type="match status" value="1"/>
</dbReference>
<dbReference type="InterPro" id="IPR051536">
    <property type="entry name" value="UDG_Type-4/5"/>
</dbReference>
<keyword evidence="6" id="KW-0411">Iron-sulfur</keyword>
<keyword evidence="5" id="KW-0408">Iron</keyword>
<evidence type="ECO:0000256" key="2">
    <source>
        <dbReference type="ARBA" id="ARBA00022723"/>
    </source>
</evidence>
<dbReference type="GO" id="GO:0051539">
    <property type="term" value="F:4 iron, 4 sulfur cluster binding"/>
    <property type="evidence" value="ECO:0007669"/>
    <property type="project" value="UniProtKB-KW"/>
</dbReference>
<dbReference type="GO" id="GO:0097506">
    <property type="term" value="F:deaminated base DNA N-glycosylase activity"/>
    <property type="evidence" value="ECO:0007669"/>
    <property type="project" value="UniProtKB-ARBA"/>
</dbReference>
<dbReference type="InterPro" id="IPR005122">
    <property type="entry name" value="Uracil-DNA_glycosylase-like"/>
</dbReference>
<evidence type="ECO:0000313" key="9">
    <source>
        <dbReference type="EMBL" id="NIZ69942.1"/>
    </source>
</evidence>
<proteinExistence type="predicted"/>
<dbReference type="EMBL" id="JAATLM010000001">
    <property type="protein sequence ID" value="NIZ69942.1"/>
    <property type="molecule type" value="Genomic_DNA"/>
</dbReference>
<reference evidence="9" key="1">
    <citation type="submission" date="2020-03" db="EMBL/GenBank/DDBJ databases">
        <title>Spirochaetal bacteria isolated from arthropods constitute a novel genus Entomospira genus novum within the order Spirochaetales.</title>
        <authorList>
            <person name="Grana-Miraglia L."/>
            <person name="Sikutova S."/>
            <person name="Fingerle V."/>
            <person name="Sing A."/>
            <person name="Castillo-Ramirez S."/>
            <person name="Margos G."/>
            <person name="Rudolf I."/>
        </authorList>
    </citation>
    <scope>NUCLEOTIDE SEQUENCE</scope>
    <source>
        <strain evidence="9">BR149</strain>
    </source>
</reference>
<keyword evidence="3" id="KW-0227">DNA damage</keyword>
<dbReference type="Proteomes" id="UP000778951">
    <property type="component" value="Unassembled WGS sequence"/>
</dbReference>
<dbReference type="PANTHER" id="PTHR33693:SF1">
    <property type="entry name" value="TYPE-4 URACIL-DNA GLYCOSYLASE"/>
    <property type="match status" value="1"/>
</dbReference>
<keyword evidence="2" id="KW-0479">Metal-binding</keyword>
<dbReference type="GO" id="GO:0046872">
    <property type="term" value="F:metal ion binding"/>
    <property type="evidence" value="ECO:0007669"/>
    <property type="project" value="UniProtKB-KW"/>
</dbReference>
<evidence type="ECO:0000256" key="3">
    <source>
        <dbReference type="ARBA" id="ARBA00022763"/>
    </source>
</evidence>
<evidence type="ECO:0000256" key="4">
    <source>
        <dbReference type="ARBA" id="ARBA00022801"/>
    </source>
</evidence>
<dbReference type="Gene3D" id="3.40.470.10">
    <property type="entry name" value="Uracil-DNA glycosylase-like domain"/>
    <property type="match status" value="1"/>
</dbReference>